<feature type="transmembrane region" description="Helical" evidence="1">
    <location>
        <begin position="48"/>
        <end position="70"/>
    </location>
</feature>
<proteinExistence type="predicted"/>
<dbReference type="InterPro" id="IPR007403">
    <property type="entry name" value="DUF456"/>
</dbReference>
<keyword evidence="1" id="KW-0812">Transmembrane</keyword>
<name>A0A3N1ZVR5_9ACTN</name>
<keyword evidence="1" id="KW-1133">Transmembrane helix</keyword>
<comment type="caution">
    <text evidence="2">The sequence shown here is derived from an EMBL/GenBank/DDBJ whole genome shotgun (WGS) entry which is preliminary data.</text>
</comment>
<evidence type="ECO:0000313" key="3">
    <source>
        <dbReference type="Proteomes" id="UP000275749"/>
    </source>
</evidence>
<gene>
    <name evidence="2" type="ORF">EDD41_2179</name>
</gene>
<organism evidence="2 3">
    <name type="scientific">Luteococcus japonicus</name>
    <dbReference type="NCBI Taxonomy" id="33984"/>
    <lineage>
        <taxon>Bacteria</taxon>
        <taxon>Bacillati</taxon>
        <taxon>Actinomycetota</taxon>
        <taxon>Actinomycetes</taxon>
        <taxon>Propionibacteriales</taxon>
        <taxon>Propionibacteriaceae</taxon>
        <taxon>Luteococcus</taxon>
    </lineage>
</organism>
<dbReference type="Pfam" id="PF04306">
    <property type="entry name" value="DUF456"/>
    <property type="match status" value="1"/>
</dbReference>
<feature type="transmembrane region" description="Helical" evidence="1">
    <location>
        <begin position="132"/>
        <end position="159"/>
    </location>
</feature>
<dbReference type="Proteomes" id="UP000275749">
    <property type="component" value="Unassembled WGS sequence"/>
</dbReference>
<evidence type="ECO:0000256" key="1">
    <source>
        <dbReference type="SAM" id="Phobius"/>
    </source>
</evidence>
<feature type="transmembrane region" description="Helical" evidence="1">
    <location>
        <begin position="82"/>
        <end position="112"/>
    </location>
</feature>
<reference evidence="2 3" key="1">
    <citation type="submission" date="2018-11" db="EMBL/GenBank/DDBJ databases">
        <title>Sequencing the genomes of 1000 actinobacteria strains.</title>
        <authorList>
            <person name="Klenk H.-P."/>
        </authorList>
    </citation>
    <scope>NUCLEOTIDE SEQUENCE [LARGE SCALE GENOMIC DNA]</scope>
    <source>
        <strain evidence="2 3">DSM 10546</strain>
    </source>
</reference>
<evidence type="ECO:0000313" key="2">
    <source>
        <dbReference type="EMBL" id="ROR54944.1"/>
    </source>
</evidence>
<accession>A0A3N1ZVR5</accession>
<dbReference type="AlphaFoldDB" id="A0A3N1ZVR5"/>
<evidence type="ECO:0008006" key="4">
    <source>
        <dbReference type="Google" id="ProtNLM"/>
    </source>
</evidence>
<dbReference type="EMBL" id="RKHG01000001">
    <property type="protein sequence ID" value="ROR54944.1"/>
    <property type="molecule type" value="Genomic_DNA"/>
</dbReference>
<protein>
    <recommendedName>
        <fullName evidence="4">DUF456 domain-containing protein</fullName>
    </recommendedName>
</protein>
<sequence length="163" mass="16492">MTPALIAVLVALLALVGLCGIVIPALPGSLTVGLGALVWAIWGNSSWGWIAFGVAIVLLAIGMGSSALLTKRNLDSRQIPQWPVIVGLVCGLVGAFVLPALGLPIGFVLGLFCSELYRVRNVSQAVSTSVAALKAIGTGMLIELACAMTATAVLGASVISGLL</sequence>
<keyword evidence="1" id="KW-0472">Membrane</keyword>
<dbReference type="RefSeq" id="WP_123575897.1">
    <property type="nucleotide sequence ID" value="NZ_RKHG01000001.1"/>
</dbReference>